<dbReference type="Gene3D" id="3.40.50.720">
    <property type="entry name" value="NAD(P)-binding Rossmann-like Domain"/>
    <property type="match status" value="1"/>
</dbReference>
<dbReference type="AlphaFoldDB" id="A0A7J7LE43"/>
<dbReference type="OrthoDB" id="2735536at2759"/>
<comment type="caution">
    <text evidence="4">The sequence shown here is derived from an EMBL/GenBank/DDBJ whole genome shotgun (WGS) entry which is preliminary data.</text>
</comment>
<evidence type="ECO:0000256" key="2">
    <source>
        <dbReference type="SAM" id="MobiDB-lite"/>
    </source>
</evidence>
<keyword evidence="5" id="KW-1185">Reference proteome</keyword>
<reference evidence="4 5" key="1">
    <citation type="journal article" date="2020" name="IScience">
        <title>Genome Sequencing of the Endangered Kingdonia uniflora (Circaeasteraceae, Ranunculales) Reveals Potential Mechanisms of Evolutionary Specialization.</title>
        <authorList>
            <person name="Sun Y."/>
            <person name="Deng T."/>
            <person name="Zhang A."/>
            <person name="Moore M.J."/>
            <person name="Landis J.B."/>
            <person name="Lin N."/>
            <person name="Zhang H."/>
            <person name="Zhang X."/>
            <person name="Huang J."/>
            <person name="Zhang X."/>
            <person name="Sun H."/>
            <person name="Wang H."/>
        </authorList>
    </citation>
    <scope>NUCLEOTIDE SEQUENCE [LARGE SCALE GENOMIC DNA]</scope>
    <source>
        <strain evidence="4">TB1705</strain>
        <tissue evidence="4">Leaf</tissue>
    </source>
</reference>
<dbReference type="CDD" id="cd08958">
    <property type="entry name" value="FR_SDR_e"/>
    <property type="match status" value="1"/>
</dbReference>
<feature type="domain" description="NAD-dependent epimerase/dehydratase" evidence="3">
    <location>
        <begin position="4"/>
        <end position="255"/>
    </location>
</feature>
<dbReference type="InterPro" id="IPR050425">
    <property type="entry name" value="NAD(P)_dehydrat-like"/>
</dbReference>
<proteinExistence type="predicted"/>
<evidence type="ECO:0000313" key="4">
    <source>
        <dbReference type="EMBL" id="KAF6140895.1"/>
    </source>
</evidence>
<dbReference type="Pfam" id="PF01370">
    <property type="entry name" value="Epimerase"/>
    <property type="match status" value="1"/>
</dbReference>
<name>A0A7J7LE43_9MAGN</name>
<dbReference type="Proteomes" id="UP000541444">
    <property type="component" value="Unassembled WGS sequence"/>
</dbReference>
<accession>A0A7J7LE43</accession>
<dbReference type="PANTHER" id="PTHR10366:SF696">
    <property type="entry name" value="OS07G0601900 PROTEIN"/>
    <property type="match status" value="1"/>
</dbReference>
<feature type="region of interest" description="Disordered" evidence="2">
    <location>
        <begin position="437"/>
        <end position="495"/>
    </location>
</feature>
<evidence type="ECO:0000313" key="5">
    <source>
        <dbReference type="Proteomes" id="UP000541444"/>
    </source>
</evidence>
<feature type="compositionally biased region" description="Basic and acidic residues" evidence="2">
    <location>
        <begin position="443"/>
        <end position="458"/>
    </location>
</feature>
<evidence type="ECO:0000256" key="1">
    <source>
        <dbReference type="ARBA" id="ARBA00023002"/>
    </source>
</evidence>
<dbReference type="SUPFAM" id="SSF51735">
    <property type="entry name" value="NAD(P)-binding Rossmann-fold domains"/>
    <property type="match status" value="1"/>
</dbReference>
<dbReference type="GO" id="GO:0016616">
    <property type="term" value="F:oxidoreductase activity, acting on the CH-OH group of donors, NAD or NADP as acceptor"/>
    <property type="evidence" value="ECO:0007669"/>
    <property type="project" value="TreeGrafter"/>
</dbReference>
<dbReference type="FunFam" id="3.40.50.720:FF:000645">
    <property type="entry name" value="Anthocyanidin reductase ((2S)-flavan-3-ol-forming)"/>
    <property type="match status" value="1"/>
</dbReference>
<gene>
    <name evidence="4" type="ORF">GIB67_042308</name>
</gene>
<organism evidence="4 5">
    <name type="scientific">Kingdonia uniflora</name>
    <dbReference type="NCBI Taxonomy" id="39325"/>
    <lineage>
        <taxon>Eukaryota</taxon>
        <taxon>Viridiplantae</taxon>
        <taxon>Streptophyta</taxon>
        <taxon>Embryophyta</taxon>
        <taxon>Tracheophyta</taxon>
        <taxon>Spermatophyta</taxon>
        <taxon>Magnoliopsida</taxon>
        <taxon>Ranunculales</taxon>
        <taxon>Circaeasteraceae</taxon>
        <taxon>Kingdonia</taxon>
    </lineage>
</organism>
<dbReference type="EMBL" id="JACGCM010002347">
    <property type="protein sequence ID" value="KAF6140895.1"/>
    <property type="molecule type" value="Genomic_DNA"/>
</dbReference>
<dbReference type="PANTHER" id="PTHR10366">
    <property type="entry name" value="NAD DEPENDENT EPIMERASE/DEHYDRATASE"/>
    <property type="match status" value="1"/>
</dbReference>
<keyword evidence="1" id="KW-0560">Oxidoreductase</keyword>
<feature type="compositionally biased region" description="Basic and acidic residues" evidence="2">
    <location>
        <begin position="475"/>
        <end position="495"/>
    </location>
</feature>
<dbReference type="InterPro" id="IPR001509">
    <property type="entry name" value="Epimerase_deHydtase"/>
</dbReference>
<protein>
    <recommendedName>
        <fullName evidence="3">NAD-dependent epimerase/dehydratase domain-containing protein</fullName>
    </recommendedName>
</protein>
<evidence type="ECO:0000259" key="3">
    <source>
        <dbReference type="Pfam" id="PF01370"/>
    </source>
</evidence>
<dbReference type="InterPro" id="IPR036291">
    <property type="entry name" value="NAD(P)-bd_dom_sf"/>
</dbReference>
<sequence>MIKVCVTGGAGFIGSWLVKKLLHKGYIVHATLRNLDDKTKVSLLRSLPGAETRLKLFDADIYNPDSFEETIQGCEYVFHVATPLQHNAQSSLYKDTSEAAVAGVKSIVQSCIKSGTVKRLIYTASVLSASAVKEDGTGFKDVINEDCWTPLDFSFSYYDKGTTGYVSSKTLSEKEVLKINETDKGGLEVVTLVCGLVVGDTILSYVSGSQEASLSQLTSNAFSYNHLKLLQEILGSVPLIHVDDVCEAHIFCIEKLSMNGRFLCANVFPTVLQIGKYYQDNYPEIRVEEKFIEGQEMGVQGGSTKLTDIGFEYKYNLKKMLDENVACARRLGCPPDFLVKPLNIANLCTVEFLDIFSLVLPRNHIEALTIGGAPAIRNSSSKVDIGATTVKVSYQLENHGKMLERILMSTLKYIILPLGDGTLLLGQYQYSIPEKITKRKRKKEDEKDGDDEKAKSYQEDEAQEMSADQTTGVSFKEHNKEVVEGKDNDDRTSHKKLDPEKIIKEMVVEKANLALMESEVDVTLKKRHKLADKDINDRAMPFAIQMNLLYAHLDKLLPRVLFKYFIQRSISQDKKNLVDHVWSLRKDELSTKDRDYNTSIYWRLGQETVCLNTLYALHPK</sequence>